<dbReference type="InterPro" id="IPR027417">
    <property type="entry name" value="P-loop_NTPase"/>
</dbReference>
<feature type="region of interest" description="Disordered" evidence="13">
    <location>
        <begin position="733"/>
        <end position="756"/>
    </location>
</feature>
<keyword evidence="10" id="KW-0234">DNA repair</keyword>
<evidence type="ECO:0000313" key="15">
    <source>
        <dbReference type="EMBL" id="POR36889.1"/>
    </source>
</evidence>
<proteinExistence type="inferred from homology"/>
<protein>
    <submittedName>
        <fullName evidence="15">Structural maintenance of chromosomes protein 6</fullName>
    </submittedName>
</protein>
<dbReference type="Proteomes" id="UP000237481">
    <property type="component" value="Unassembled WGS sequence"/>
</dbReference>
<dbReference type="GO" id="GO:0035861">
    <property type="term" value="C:site of double-strand break"/>
    <property type="evidence" value="ECO:0007669"/>
    <property type="project" value="TreeGrafter"/>
</dbReference>
<evidence type="ECO:0000256" key="1">
    <source>
        <dbReference type="ARBA" id="ARBA00004123"/>
    </source>
</evidence>
<dbReference type="Pfam" id="PF02463">
    <property type="entry name" value="SMC_N"/>
    <property type="match status" value="1"/>
</dbReference>
<keyword evidence="6" id="KW-0227">DNA damage</keyword>
<evidence type="ECO:0000256" key="10">
    <source>
        <dbReference type="ARBA" id="ARBA00023204"/>
    </source>
</evidence>
<dbReference type="PANTHER" id="PTHR19306:SF6">
    <property type="entry name" value="STRUCTURAL MAINTENANCE OF CHROMOSOMES PROTEIN 6"/>
    <property type="match status" value="1"/>
</dbReference>
<dbReference type="GO" id="GO:0005524">
    <property type="term" value="F:ATP binding"/>
    <property type="evidence" value="ECO:0007669"/>
    <property type="project" value="UniProtKB-KW"/>
</dbReference>
<evidence type="ECO:0000256" key="2">
    <source>
        <dbReference type="ARBA" id="ARBA00004286"/>
    </source>
</evidence>
<evidence type="ECO:0000256" key="7">
    <source>
        <dbReference type="ARBA" id="ARBA00022840"/>
    </source>
</evidence>
<keyword evidence="9" id="KW-0233">DNA recombination</keyword>
<evidence type="ECO:0000256" key="13">
    <source>
        <dbReference type="SAM" id="MobiDB-lite"/>
    </source>
</evidence>
<keyword evidence="4" id="KW-0158">Chromosome</keyword>
<dbReference type="OrthoDB" id="10072614at2759"/>
<dbReference type="EMBL" id="PKSG01000294">
    <property type="protein sequence ID" value="POR36889.1"/>
    <property type="molecule type" value="Genomic_DNA"/>
</dbReference>
<evidence type="ECO:0000256" key="6">
    <source>
        <dbReference type="ARBA" id="ARBA00022763"/>
    </source>
</evidence>
<dbReference type="GO" id="GO:0000724">
    <property type="term" value="P:double-strand break repair via homologous recombination"/>
    <property type="evidence" value="ECO:0007669"/>
    <property type="project" value="TreeGrafter"/>
</dbReference>
<evidence type="ECO:0000256" key="11">
    <source>
        <dbReference type="ARBA" id="ARBA00023242"/>
    </source>
</evidence>
<keyword evidence="11" id="KW-0539">Nucleus</keyword>
<dbReference type="SUPFAM" id="SSF52540">
    <property type="entry name" value="P-loop containing nucleoside triphosphate hydrolases"/>
    <property type="match status" value="1"/>
</dbReference>
<comment type="subcellular location">
    <subcellularLocation>
        <location evidence="2">Chromosome</location>
    </subcellularLocation>
    <subcellularLocation>
        <location evidence="1">Nucleus</location>
    </subcellularLocation>
</comment>
<evidence type="ECO:0000313" key="16">
    <source>
        <dbReference type="Proteomes" id="UP000237481"/>
    </source>
</evidence>
<feature type="domain" description="RecF/RecN/SMC N-terminal" evidence="14">
    <location>
        <begin position="135"/>
        <end position="1147"/>
    </location>
</feature>
<dbReference type="GO" id="GO:0003684">
    <property type="term" value="F:damaged DNA binding"/>
    <property type="evidence" value="ECO:0007669"/>
    <property type="project" value="TreeGrafter"/>
</dbReference>
<feature type="region of interest" description="Disordered" evidence="13">
    <location>
        <begin position="35"/>
        <end position="90"/>
    </location>
</feature>
<dbReference type="AlphaFoldDB" id="A0A2S4L381"/>
<dbReference type="STRING" id="94208.A0A2S4L381"/>
<dbReference type="InterPro" id="IPR003395">
    <property type="entry name" value="RecF/RecN/SMC_N"/>
</dbReference>
<dbReference type="GO" id="GO:0030915">
    <property type="term" value="C:Smc5-Smc6 complex"/>
    <property type="evidence" value="ECO:0007669"/>
    <property type="project" value="TreeGrafter"/>
</dbReference>
<evidence type="ECO:0000256" key="9">
    <source>
        <dbReference type="ARBA" id="ARBA00023172"/>
    </source>
</evidence>
<comment type="similarity">
    <text evidence="3">Belongs to the SMC family. SMC6 subfamily.</text>
</comment>
<evidence type="ECO:0000256" key="4">
    <source>
        <dbReference type="ARBA" id="ARBA00022454"/>
    </source>
</evidence>
<evidence type="ECO:0000256" key="3">
    <source>
        <dbReference type="ARBA" id="ARBA00006793"/>
    </source>
</evidence>
<feature type="coiled-coil region" evidence="12">
    <location>
        <begin position="860"/>
        <end position="894"/>
    </location>
</feature>
<keyword evidence="16" id="KW-1185">Reference proteome</keyword>
<keyword evidence="5" id="KW-0547">Nucleotide-binding</keyword>
<feature type="coiled-coil region" evidence="12">
    <location>
        <begin position="759"/>
        <end position="828"/>
    </location>
</feature>
<gene>
    <name evidence="15" type="ORF">TPAR_02922</name>
</gene>
<comment type="caution">
    <text evidence="15">The sequence shown here is derived from an EMBL/GenBank/DDBJ whole genome shotgun (WGS) entry which is preliminary data.</text>
</comment>
<keyword evidence="8 12" id="KW-0175">Coiled coil</keyword>
<evidence type="ECO:0000259" key="14">
    <source>
        <dbReference type="Pfam" id="PF02463"/>
    </source>
</evidence>
<feature type="coiled-coil region" evidence="12">
    <location>
        <begin position="390"/>
        <end position="424"/>
    </location>
</feature>
<dbReference type="PANTHER" id="PTHR19306">
    <property type="entry name" value="STRUCTURAL MAINTENANCE OF CHROMOSOMES 5,6 SMC5, SMC6"/>
    <property type="match status" value="1"/>
</dbReference>
<organism evidence="15 16">
    <name type="scientific">Tolypocladium paradoxum</name>
    <dbReference type="NCBI Taxonomy" id="94208"/>
    <lineage>
        <taxon>Eukaryota</taxon>
        <taxon>Fungi</taxon>
        <taxon>Dikarya</taxon>
        <taxon>Ascomycota</taxon>
        <taxon>Pezizomycotina</taxon>
        <taxon>Sordariomycetes</taxon>
        <taxon>Hypocreomycetidae</taxon>
        <taxon>Hypocreales</taxon>
        <taxon>Ophiocordycipitaceae</taxon>
        <taxon>Tolypocladium</taxon>
    </lineage>
</organism>
<accession>A0A2S4L381</accession>
<sequence length="1175" mass="133239">MVIVTVNRASVMAPVKRTRRVVDADDDDGLVDVQEARSSLVHDAQSRKRVRMSLDEAPEETSPAPQRDETPSSEDEDEDGSHAPDSPPQTQYEIMRDAGFRHLQDPDKDDLQATQKLKRRPTNLGDNMVAESGIIESITCCNFMCHERLHVELGPLINFVVGENGSGKSAVLTALTLCLGGKASDTNRGGSLKSFVKEGQEQGSLVVKIKNAGTDAYQHDIYGDSIVVERHFSKSGSSGFKIKSEQGRIISTKKQEVDEISEWYALQMGNPLTVLSQDNARQFLNSATPAQKYKYFVSGVQLEQLDNDYKMSQDTLDKTLILRDDLDEKIGYVKKEMDDAQRLAETVQKNNTLREKARLYRNQLVWSQVVEQEQELEHRDNDLRNRAHRILQTESECEELTHALNAAEEKLQRMKAIRESLGDKQGAFEEKVSAAEAVYSSAKKDLIELHREERDAFSRLKAARADIAACEAKIREEEQRLDESTGSARAEKEAELSEATAREKDLTKRISENAEQLPMFQSRLAEAEQTLKKQQQLKEFKRNDILAAGHGVRELEGSTGSAYDGFDRDMTNLVKAVASDGGFEHKPIGPLGAHIKLLKPEWSGILEKTLGEVLNAFVVRSKQDQSRLSDLIRNTVMKRPPPIYIAYGGQIDTRNQEPDNEFDTILRVLEFDDDLIRSQLVINNRIEKVILVEGRLDAERIMIDNGPPRNVAACICFHDGRGKRGQGLRITNRFGTLGTSPISPSGQRPRMQSDSGRRLALQKENLKQLGLELRELNGELRTAEQAVQRCKSELEAHRRGKATLDNDLRRTQADIERIQMELDAFEGVDGRLVVLRSELETKRAEESQLGNQYGNMKLAKPDLNAKVEEAKRNLDAERDEGKDFQSKVSKAEEKIKTHDTLRRITVSKKNSAFERLDMERGQRTRAEAKRHEKANEVQDFIRQAEEVAPGRVHIPEGEDYRSIEKKYEKIGEQLAQREARLGATDQQIFDRANEARGKYEDVLKQTRDVDETITSLKRAIEHRLHLWRQFQRQISARIRIQFNYLLSERGFRGKIDLDHRARKVVIQIEPDETRKSSAGRNTKTLSGGEKSFSSICMLLSVWEAIGSPIRCLDEFDVFMDNVNRAISTNMLVDTARRSVSRQYILITPNAIEGRARLDKDVKIIRLTDPRQRTLV</sequence>
<keyword evidence="7" id="KW-0067">ATP-binding</keyword>
<evidence type="ECO:0000256" key="12">
    <source>
        <dbReference type="SAM" id="Coils"/>
    </source>
</evidence>
<dbReference type="GO" id="GO:0003697">
    <property type="term" value="F:single-stranded DNA binding"/>
    <property type="evidence" value="ECO:0007669"/>
    <property type="project" value="TreeGrafter"/>
</dbReference>
<reference evidence="15 16" key="1">
    <citation type="submission" date="2018-01" db="EMBL/GenBank/DDBJ databases">
        <title>Harnessing the power of phylogenomics to disentangle the directionality and signatures of interkingdom host jumping in the parasitic fungal genus Tolypocladium.</title>
        <authorList>
            <person name="Quandt C.A."/>
            <person name="Patterson W."/>
            <person name="Spatafora J.W."/>
        </authorList>
    </citation>
    <scope>NUCLEOTIDE SEQUENCE [LARGE SCALE GENOMIC DNA]</scope>
    <source>
        <strain evidence="15 16">NRBC 100945</strain>
    </source>
</reference>
<feature type="compositionally biased region" description="Polar residues" evidence="13">
    <location>
        <begin position="733"/>
        <end position="754"/>
    </location>
</feature>
<name>A0A2S4L381_9HYPO</name>
<feature type="region of interest" description="Disordered" evidence="13">
    <location>
        <begin position="477"/>
        <end position="503"/>
    </location>
</feature>
<dbReference type="GO" id="GO:0005634">
    <property type="term" value="C:nucleus"/>
    <property type="evidence" value="ECO:0007669"/>
    <property type="project" value="UniProtKB-SubCell"/>
</dbReference>
<evidence type="ECO:0000256" key="5">
    <source>
        <dbReference type="ARBA" id="ARBA00022741"/>
    </source>
</evidence>
<evidence type="ECO:0000256" key="8">
    <source>
        <dbReference type="ARBA" id="ARBA00023054"/>
    </source>
</evidence>
<dbReference type="Gene3D" id="3.40.50.300">
    <property type="entry name" value="P-loop containing nucleotide triphosphate hydrolases"/>
    <property type="match status" value="2"/>
</dbReference>